<evidence type="ECO:0000313" key="9">
    <source>
        <dbReference type="Proteomes" id="UP000321514"/>
    </source>
</evidence>
<organism evidence="6 9">
    <name type="scientific">Myxococcus fulvus</name>
    <dbReference type="NCBI Taxonomy" id="33"/>
    <lineage>
        <taxon>Bacteria</taxon>
        <taxon>Pseudomonadati</taxon>
        <taxon>Myxococcota</taxon>
        <taxon>Myxococcia</taxon>
        <taxon>Myxococcales</taxon>
        <taxon>Cystobacterineae</taxon>
        <taxon>Myxococcaceae</taxon>
        <taxon>Myxococcus</taxon>
    </lineage>
</organism>
<name>A0A511TBC9_MYXFU</name>
<evidence type="ECO:0000256" key="5">
    <source>
        <dbReference type="SAM" id="Phobius"/>
    </source>
</evidence>
<evidence type="ECO:0000256" key="4">
    <source>
        <dbReference type="ARBA" id="ARBA00023136"/>
    </source>
</evidence>
<protein>
    <recommendedName>
        <fullName evidence="10">Orotate phosphoribosyltransferase</fullName>
    </recommendedName>
</protein>
<evidence type="ECO:0000313" key="8">
    <source>
        <dbReference type="Proteomes" id="UP000183760"/>
    </source>
</evidence>
<dbReference type="Proteomes" id="UP000321514">
    <property type="component" value="Unassembled WGS sequence"/>
</dbReference>
<keyword evidence="2 5" id="KW-0812">Transmembrane</keyword>
<evidence type="ECO:0000313" key="7">
    <source>
        <dbReference type="EMBL" id="SEU12868.1"/>
    </source>
</evidence>
<dbReference type="AlphaFoldDB" id="A0A511TBC9"/>
<evidence type="ECO:0000256" key="2">
    <source>
        <dbReference type="ARBA" id="ARBA00022692"/>
    </source>
</evidence>
<evidence type="ECO:0000256" key="1">
    <source>
        <dbReference type="ARBA" id="ARBA00004141"/>
    </source>
</evidence>
<reference evidence="6 9" key="2">
    <citation type="submission" date="2019-07" db="EMBL/GenBank/DDBJ databases">
        <title>Whole genome shotgun sequence of Myxococcus fulvus NBRC 100333.</title>
        <authorList>
            <person name="Hosoyama A."/>
            <person name="Uohara A."/>
            <person name="Ohji S."/>
            <person name="Ichikawa N."/>
        </authorList>
    </citation>
    <scope>NUCLEOTIDE SEQUENCE [LARGE SCALE GENOMIC DNA]</scope>
    <source>
        <strain evidence="6 9">NBRC 100333</strain>
    </source>
</reference>
<sequence>MGAVFAPSMIGRGDFMETPPREQVGSYITGTPMPTQDEKTMALIAHMGTILGNFVGLGFAVPLVLMLTKGKESSFIREHAVESLNFQITIFIAAVVASITLCVGIGFVLLPIVGVVALVFSIIAGLKANEGQLYKYPFAIRLVK</sequence>
<dbReference type="InterPro" id="IPR019109">
    <property type="entry name" value="MamF_MmsF"/>
</dbReference>
<feature type="transmembrane region" description="Helical" evidence="5">
    <location>
        <begin position="105"/>
        <end position="126"/>
    </location>
</feature>
<evidence type="ECO:0000256" key="3">
    <source>
        <dbReference type="ARBA" id="ARBA00022989"/>
    </source>
</evidence>
<evidence type="ECO:0000313" key="6">
    <source>
        <dbReference type="EMBL" id="GEN11485.1"/>
    </source>
</evidence>
<dbReference type="Pfam" id="PF09685">
    <property type="entry name" value="MamF_MmsF"/>
    <property type="match status" value="1"/>
</dbReference>
<dbReference type="Proteomes" id="UP000183760">
    <property type="component" value="Unassembled WGS sequence"/>
</dbReference>
<dbReference type="EMBL" id="BJXR01000048">
    <property type="protein sequence ID" value="GEN11485.1"/>
    <property type="molecule type" value="Genomic_DNA"/>
</dbReference>
<evidence type="ECO:0008006" key="10">
    <source>
        <dbReference type="Google" id="ProtNLM"/>
    </source>
</evidence>
<dbReference type="EMBL" id="FOIB01000005">
    <property type="protein sequence ID" value="SEU12868.1"/>
    <property type="molecule type" value="Genomic_DNA"/>
</dbReference>
<feature type="transmembrane region" description="Helical" evidence="5">
    <location>
        <begin position="43"/>
        <end position="68"/>
    </location>
</feature>
<gene>
    <name evidence="6" type="ORF">MFU01_65220</name>
    <name evidence="7" type="ORF">SAMN05443572_105152</name>
</gene>
<accession>A0A511TBC9</accession>
<keyword evidence="3 5" id="KW-1133">Transmembrane helix</keyword>
<comment type="caution">
    <text evidence="6">The sequence shown here is derived from an EMBL/GenBank/DDBJ whole genome shotgun (WGS) entry which is preliminary data.</text>
</comment>
<keyword evidence="8" id="KW-1185">Reference proteome</keyword>
<dbReference type="STRING" id="1334629.MFUL124B02_26070"/>
<comment type="subcellular location">
    <subcellularLocation>
        <location evidence="1">Membrane</location>
        <topology evidence="1">Multi-pass membrane protein</topology>
    </subcellularLocation>
</comment>
<keyword evidence="4 5" id="KW-0472">Membrane</keyword>
<proteinExistence type="predicted"/>
<reference evidence="7 8" key="1">
    <citation type="submission" date="2016-10" db="EMBL/GenBank/DDBJ databases">
        <authorList>
            <person name="Varghese N."/>
            <person name="Submissions S."/>
        </authorList>
    </citation>
    <scope>NUCLEOTIDE SEQUENCE [LARGE SCALE GENOMIC DNA]</scope>
    <source>
        <strain evidence="7 8">DSM 16525</strain>
    </source>
</reference>